<proteinExistence type="predicted"/>
<keyword evidence="1" id="KW-0812">Transmembrane</keyword>
<evidence type="ECO:0000256" key="1">
    <source>
        <dbReference type="SAM" id="Phobius"/>
    </source>
</evidence>
<feature type="transmembrane region" description="Helical" evidence="1">
    <location>
        <begin position="84"/>
        <end position="103"/>
    </location>
</feature>
<keyword evidence="1" id="KW-1133">Transmembrane helix</keyword>
<feature type="transmembrane region" description="Helical" evidence="1">
    <location>
        <begin position="7"/>
        <end position="29"/>
    </location>
</feature>
<feature type="transmembrane region" description="Helical" evidence="1">
    <location>
        <begin position="49"/>
        <end position="72"/>
    </location>
</feature>
<feature type="transmembrane region" description="Helical" evidence="1">
    <location>
        <begin position="191"/>
        <end position="212"/>
    </location>
</feature>
<gene>
    <name evidence="2" type="ORF">H4683_000753</name>
</gene>
<accession>A0A927R594</accession>
<comment type="caution">
    <text evidence="2">The sequence shown here is derived from an EMBL/GenBank/DDBJ whole genome shotgun (WGS) entry which is preliminary data.</text>
</comment>
<evidence type="ECO:0000313" key="2">
    <source>
        <dbReference type="EMBL" id="MBE1553679.1"/>
    </source>
</evidence>
<feature type="transmembrane region" description="Helical" evidence="1">
    <location>
        <begin position="247"/>
        <end position="264"/>
    </location>
</feature>
<dbReference type="EMBL" id="JADBEL010000003">
    <property type="protein sequence ID" value="MBE1553679.1"/>
    <property type="molecule type" value="Genomic_DNA"/>
</dbReference>
<name>A0A927R594_9BACL</name>
<feature type="transmembrane region" description="Helical" evidence="1">
    <location>
        <begin position="219"/>
        <end position="241"/>
    </location>
</feature>
<dbReference type="Proteomes" id="UP000658225">
    <property type="component" value="Unassembled WGS sequence"/>
</dbReference>
<protein>
    <submittedName>
        <fullName evidence="2">Uncharacterized protein</fullName>
    </submittedName>
</protein>
<organism evidence="2 3">
    <name type="scientific">Sporosarcina limicola</name>
    <dbReference type="NCBI Taxonomy" id="34101"/>
    <lineage>
        <taxon>Bacteria</taxon>
        <taxon>Bacillati</taxon>
        <taxon>Bacillota</taxon>
        <taxon>Bacilli</taxon>
        <taxon>Bacillales</taxon>
        <taxon>Caryophanaceae</taxon>
        <taxon>Sporosarcina</taxon>
    </lineage>
</organism>
<reference evidence="2" key="1">
    <citation type="submission" date="2020-10" db="EMBL/GenBank/DDBJ databases">
        <title>Genomic Encyclopedia of Type Strains, Phase IV (KMG-IV): sequencing the most valuable type-strain genomes for metagenomic binning, comparative biology and taxonomic classification.</title>
        <authorList>
            <person name="Goeker M."/>
        </authorList>
    </citation>
    <scope>NUCLEOTIDE SEQUENCE</scope>
    <source>
        <strain evidence="2">DSM 13886</strain>
    </source>
</reference>
<dbReference type="RefSeq" id="WP_192597502.1">
    <property type="nucleotide sequence ID" value="NZ_JADBEL010000003.1"/>
</dbReference>
<feature type="transmembrane region" description="Helical" evidence="1">
    <location>
        <begin position="159"/>
        <end position="179"/>
    </location>
</feature>
<evidence type="ECO:0000313" key="3">
    <source>
        <dbReference type="Proteomes" id="UP000658225"/>
    </source>
</evidence>
<dbReference type="AlphaFoldDB" id="A0A927R594"/>
<sequence>MTKRNFVVRVTAIHVITYILCGIGFSFLFDYEALFKLDKVDTYMRSYDGASVLIGPIVQVFRGLLFGIILLFMKDIFVGKKYGWLRLWLVIVIVGIVNIPGAAPGSIEGMIYTQIPLQFHLKMSPEVWVQTLLFSYFVAKSPKEKNPHSFLQVNKHSFITTILAGVLFSLSGIILTFFLKADVFAGTTDSGAFVVMFVGLTIVFLTTKWYVATPSNRKLMFLALIYYIVLAIFPTIYNYIVNSPFKSMLSLVINATPVIVLVVYQRLNVKY</sequence>
<keyword evidence="3" id="KW-1185">Reference proteome</keyword>
<keyword evidence="1" id="KW-0472">Membrane</keyword>